<reference evidence="1 2" key="1">
    <citation type="submission" date="2023-03" db="EMBL/GenBank/DDBJ databases">
        <title>High recombination rates correlate with genetic variation in Cardiocondyla obscurior ants.</title>
        <authorList>
            <person name="Errbii M."/>
        </authorList>
    </citation>
    <scope>NUCLEOTIDE SEQUENCE [LARGE SCALE GENOMIC DNA]</scope>
    <source>
        <strain evidence="1">Alpha-2009</strain>
        <tissue evidence="1">Whole body</tissue>
    </source>
</reference>
<dbReference type="Proteomes" id="UP001430953">
    <property type="component" value="Unassembled WGS sequence"/>
</dbReference>
<dbReference type="EMBL" id="JADYXP020000028">
    <property type="protein sequence ID" value="KAL0099466.1"/>
    <property type="molecule type" value="Genomic_DNA"/>
</dbReference>
<sequence>MNSGFELLTRFSRLANGRSRPGDIISKPVPFIRYFRYTILRLRNVKSHKMQTMRYVARKRSHRKMSLVTVGTHIELKEYERRDEFKNNFYYLANGNALKCITLVNFPRSSKKCKEIFIGSIDTDMHRAYLRIPSVYAIGSMIDRPEAERTTHGGGSIDIQSLPAVSNIYGGVYLQ</sequence>
<evidence type="ECO:0000313" key="1">
    <source>
        <dbReference type="EMBL" id="KAL0099466.1"/>
    </source>
</evidence>
<organism evidence="1 2">
    <name type="scientific">Cardiocondyla obscurior</name>
    <dbReference type="NCBI Taxonomy" id="286306"/>
    <lineage>
        <taxon>Eukaryota</taxon>
        <taxon>Metazoa</taxon>
        <taxon>Ecdysozoa</taxon>
        <taxon>Arthropoda</taxon>
        <taxon>Hexapoda</taxon>
        <taxon>Insecta</taxon>
        <taxon>Pterygota</taxon>
        <taxon>Neoptera</taxon>
        <taxon>Endopterygota</taxon>
        <taxon>Hymenoptera</taxon>
        <taxon>Apocrita</taxon>
        <taxon>Aculeata</taxon>
        <taxon>Formicoidea</taxon>
        <taxon>Formicidae</taxon>
        <taxon>Myrmicinae</taxon>
        <taxon>Cardiocondyla</taxon>
    </lineage>
</organism>
<dbReference type="AlphaFoldDB" id="A0AAW2EB56"/>
<comment type="caution">
    <text evidence="1">The sequence shown here is derived from an EMBL/GenBank/DDBJ whole genome shotgun (WGS) entry which is preliminary data.</text>
</comment>
<evidence type="ECO:0000313" key="2">
    <source>
        <dbReference type="Proteomes" id="UP001430953"/>
    </source>
</evidence>
<proteinExistence type="predicted"/>
<name>A0AAW2EB56_9HYME</name>
<protein>
    <submittedName>
        <fullName evidence="1">Uncharacterized protein</fullName>
    </submittedName>
</protein>
<gene>
    <name evidence="1" type="ORF">PUN28_020174</name>
</gene>
<accession>A0AAW2EB56</accession>
<keyword evidence="2" id="KW-1185">Reference proteome</keyword>